<dbReference type="InterPro" id="IPR036291">
    <property type="entry name" value="NAD(P)-bd_dom_sf"/>
</dbReference>
<keyword evidence="6" id="KW-1185">Reference proteome</keyword>
<evidence type="ECO:0000256" key="1">
    <source>
        <dbReference type="ARBA" id="ARBA00004871"/>
    </source>
</evidence>
<dbReference type="RefSeq" id="WP_184638095.1">
    <property type="nucleotide sequence ID" value="NZ_BAABKT010000042.1"/>
</dbReference>
<reference evidence="5 6" key="1">
    <citation type="submission" date="2020-08" db="EMBL/GenBank/DDBJ databases">
        <title>Sequencing the genomes of 1000 actinobacteria strains.</title>
        <authorList>
            <person name="Klenk H.-P."/>
        </authorList>
    </citation>
    <scope>NUCLEOTIDE SEQUENCE [LARGE SCALE GENOMIC DNA]</scope>
    <source>
        <strain evidence="5 6">DSM 44593</strain>
    </source>
</reference>
<dbReference type="EC" id="1.1.1.25" evidence="5"/>
<dbReference type="EMBL" id="JACHLY010000001">
    <property type="protein sequence ID" value="MBB6000578.1"/>
    <property type="molecule type" value="Genomic_DNA"/>
</dbReference>
<dbReference type="SUPFAM" id="SSF53223">
    <property type="entry name" value="Aminoacid dehydrogenase-like, N-terminal domain"/>
    <property type="match status" value="1"/>
</dbReference>
<evidence type="ECO:0000313" key="6">
    <source>
        <dbReference type="Proteomes" id="UP000578077"/>
    </source>
</evidence>
<dbReference type="SUPFAM" id="SSF51735">
    <property type="entry name" value="NAD(P)-binding Rossmann-fold domains"/>
    <property type="match status" value="1"/>
</dbReference>
<dbReference type="Pfam" id="PF18317">
    <property type="entry name" value="SDH_C"/>
    <property type="match status" value="1"/>
</dbReference>
<dbReference type="InterPro" id="IPR041121">
    <property type="entry name" value="SDH_C"/>
</dbReference>
<proteinExistence type="predicted"/>
<evidence type="ECO:0000313" key="5">
    <source>
        <dbReference type="EMBL" id="MBB6000578.1"/>
    </source>
</evidence>
<dbReference type="InterPro" id="IPR022893">
    <property type="entry name" value="Shikimate_DH_fam"/>
</dbReference>
<evidence type="ECO:0000256" key="2">
    <source>
        <dbReference type="ARBA" id="ARBA00023141"/>
    </source>
</evidence>
<name>A0A841EID5_9ACTN</name>
<dbReference type="AlphaFoldDB" id="A0A841EID5"/>
<keyword evidence="2" id="KW-0057">Aromatic amino acid biosynthesis</keyword>
<evidence type="ECO:0000259" key="3">
    <source>
        <dbReference type="Pfam" id="PF08501"/>
    </source>
</evidence>
<dbReference type="GO" id="GO:0005829">
    <property type="term" value="C:cytosol"/>
    <property type="evidence" value="ECO:0007669"/>
    <property type="project" value="TreeGrafter"/>
</dbReference>
<dbReference type="GO" id="GO:0009423">
    <property type="term" value="P:chorismate biosynthetic process"/>
    <property type="evidence" value="ECO:0007669"/>
    <property type="project" value="TreeGrafter"/>
</dbReference>
<dbReference type="PANTHER" id="PTHR21089:SF1">
    <property type="entry name" value="BIFUNCTIONAL 3-DEHYDROQUINATE DEHYDRATASE_SHIKIMATE DEHYDROGENASE, CHLOROPLASTIC"/>
    <property type="match status" value="1"/>
</dbReference>
<comment type="caution">
    <text evidence="5">The sequence shown here is derived from an EMBL/GenBank/DDBJ whole genome shotgun (WGS) entry which is preliminary data.</text>
</comment>
<gene>
    <name evidence="5" type="ORF">HNR25_004329</name>
</gene>
<dbReference type="Proteomes" id="UP000578077">
    <property type="component" value="Unassembled WGS sequence"/>
</dbReference>
<comment type="pathway">
    <text evidence="1">Metabolic intermediate biosynthesis; chorismate biosynthesis; chorismate from D-erythrose 4-phosphate and phosphoenolpyruvate: step 4/7.</text>
</comment>
<keyword evidence="2" id="KW-0028">Amino-acid biosynthesis</keyword>
<dbReference type="GO" id="GO:0009073">
    <property type="term" value="P:aromatic amino acid family biosynthetic process"/>
    <property type="evidence" value="ECO:0007669"/>
    <property type="project" value="UniProtKB-KW"/>
</dbReference>
<dbReference type="Pfam" id="PF08501">
    <property type="entry name" value="Shikimate_dh_N"/>
    <property type="match status" value="1"/>
</dbReference>
<organism evidence="5 6">
    <name type="scientific">Streptomonospora salina</name>
    <dbReference type="NCBI Taxonomy" id="104205"/>
    <lineage>
        <taxon>Bacteria</taxon>
        <taxon>Bacillati</taxon>
        <taxon>Actinomycetota</taxon>
        <taxon>Actinomycetes</taxon>
        <taxon>Streptosporangiales</taxon>
        <taxon>Nocardiopsidaceae</taxon>
        <taxon>Streptomonospora</taxon>
    </lineage>
</organism>
<protein>
    <submittedName>
        <fullName evidence="5">Shikimate dehydrogenase</fullName>
        <ecNumber evidence="5">1.1.1.25</ecNumber>
    </submittedName>
</protein>
<sequence length="280" mass="27874">MRAAVLGSPVGHSLSPVLHTAAYAALGLAGEWFYGCFECAEDGLDGFVKGCGDGWAGLSVTMPLKHEALRLADEAEPVARDVGGANTLVFGSGRLLAFNTDVHGIAAALHEAGVERVSAAAVLGGGATAASAVAALRDLGADPGGVTVLARDPARAAGAVAAGERMGMRVATAPLAEIGAHLDTDVVVSTLPAGAGDAYAEAVAGCGAAVFDVVYSPWPTALAAASQAAGRTVVGGFPMLLHQAARQVELMTGAESAPVEAMRTAGLAELHRRTAAGAER</sequence>
<keyword evidence="5" id="KW-0560">Oxidoreductase</keyword>
<dbReference type="GO" id="GO:0004764">
    <property type="term" value="F:shikimate 3-dehydrogenase (NADP+) activity"/>
    <property type="evidence" value="ECO:0007669"/>
    <property type="project" value="UniProtKB-EC"/>
</dbReference>
<dbReference type="GO" id="GO:0019632">
    <property type="term" value="P:shikimate metabolic process"/>
    <property type="evidence" value="ECO:0007669"/>
    <property type="project" value="TreeGrafter"/>
</dbReference>
<evidence type="ECO:0000259" key="4">
    <source>
        <dbReference type="Pfam" id="PF18317"/>
    </source>
</evidence>
<feature type="domain" description="SDH C-terminal" evidence="4">
    <location>
        <begin position="236"/>
        <end position="265"/>
    </location>
</feature>
<dbReference type="InterPro" id="IPR013708">
    <property type="entry name" value="Shikimate_DH-bd_N"/>
</dbReference>
<dbReference type="Gene3D" id="3.40.50.10860">
    <property type="entry name" value="Leucine Dehydrogenase, chain A, domain 1"/>
    <property type="match status" value="1"/>
</dbReference>
<accession>A0A841EID5</accession>
<dbReference type="GO" id="GO:0050661">
    <property type="term" value="F:NADP binding"/>
    <property type="evidence" value="ECO:0007669"/>
    <property type="project" value="TreeGrafter"/>
</dbReference>
<dbReference type="Gene3D" id="3.40.50.720">
    <property type="entry name" value="NAD(P)-binding Rossmann-like Domain"/>
    <property type="match status" value="1"/>
</dbReference>
<dbReference type="PANTHER" id="PTHR21089">
    <property type="entry name" value="SHIKIMATE DEHYDROGENASE"/>
    <property type="match status" value="1"/>
</dbReference>
<feature type="domain" description="Shikimate dehydrogenase substrate binding N-terminal" evidence="3">
    <location>
        <begin position="5"/>
        <end position="88"/>
    </location>
</feature>
<dbReference type="InterPro" id="IPR046346">
    <property type="entry name" value="Aminoacid_DH-like_N_sf"/>
</dbReference>
<dbReference type="NCBIfam" id="NF001311">
    <property type="entry name" value="PRK00258.1-3"/>
    <property type="match status" value="1"/>
</dbReference>